<evidence type="ECO:0000313" key="11">
    <source>
        <dbReference type="EMBL" id="PVV02647.1"/>
    </source>
</evidence>
<dbReference type="SMART" id="SM00487">
    <property type="entry name" value="DEXDc"/>
    <property type="match status" value="1"/>
</dbReference>
<feature type="domain" description="DEAD-box RNA helicase Q" evidence="10">
    <location>
        <begin position="165"/>
        <end position="193"/>
    </location>
</feature>
<evidence type="ECO:0000259" key="9">
    <source>
        <dbReference type="PROSITE" id="PS51194"/>
    </source>
</evidence>
<dbReference type="FunFam" id="3.40.50.300:FF:000449">
    <property type="entry name" value="Probable ATP-dependent RNA helicase DDX41"/>
    <property type="match status" value="1"/>
</dbReference>
<sequence>MAQNNNTDQEDYIYSDHSDEYVPVRFRSSEISQVYSKLNVKLPSKRDNVHQKAQKSTETEILVGPTAKVSLVDQTVDLKRRQIIKEKTEQEKQLEEEMALMEAVSKKKKLTSASEIAQGVVYTEPMKTSWRPFKRFRNMPESEKISLRQKLRIIVDGEDIPPPIISFDSMRFPKPILKYLYEKNITIPSPIQMQGLPIASNQKEVKLPFEKGEGPVGILLSPSRELAQQTHDGILEISRVLKEGGYPEIRSLLCIGGISMNEQQYTLNKGVHIVVATPGRLQDMLQKGKLKLDNCIYMCLDEADRMIGFGFEEDVRNIMSFFKEFAQSALVKPIIVNVGRSGAASLDVLQNVEYVKQEMRIVHLLDTLQKTAPPVLIFAENKTDVDNIMEYLLLKGVEAVSIHGGKSQEERNYAISNFRSGNKDVLVATDVASKGLDFAGIKHVINFDMPRDIEDYVHRIGRTGRSGKTGLATTYVNTSSSDQILLDLKHLLIESKQNVPAFLYSIYDPSDKYRKEDDSLDTSIGCAFCGGLGHRILDCPKLEAQRRLERSGMRNQSEVYGNDY</sequence>
<keyword evidence="3" id="KW-0378">Hydrolase</keyword>
<dbReference type="Pfam" id="PF00270">
    <property type="entry name" value="DEAD"/>
    <property type="match status" value="1"/>
</dbReference>
<reference evidence="11 12" key="1">
    <citation type="journal article" date="2018" name="MBio">
        <title>Comparative Genomics Reveals the Core Gene Toolbox for the Fungus-Insect Symbiosis.</title>
        <authorList>
            <person name="Wang Y."/>
            <person name="Stata M."/>
            <person name="Wang W."/>
            <person name="Stajich J.E."/>
            <person name="White M.M."/>
            <person name="Moncalvo J.M."/>
        </authorList>
    </citation>
    <scope>NUCLEOTIDE SEQUENCE [LARGE SCALE GENOMIC DNA]</scope>
    <source>
        <strain evidence="11 12">SC-DP-2</strain>
    </source>
</reference>
<dbReference type="CDD" id="cd18787">
    <property type="entry name" value="SF2_C_DEAD"/>
    <property type="match status" value="1"/>
</dbReference>
<evidence type="ECO:0000259" key="10">
    <source>
        <dbReference type="PROSITE" id="PS51195"/>
    </source>
</evidence>
<dbReference type="EMBL" id="MBFS01000370">
    <property type="protein sequence ID" value="PVV02647.1"/>
    <property type="molecule type" value="Genomic_DNA"/>
</dbReference>
<keyword evidence="5" id="KW-0067">ATP-binding</keyword>
<feature type="coiled-coil region" evidence="7">
    <location>
        <begin position="80"/>
        <end position="107"/>
    </location>
</feature>
<gene>
    <name evidence="11" type="ORF">BB560_002895</name>
</gene>
<dbReference type="PANTHER" id="PTHR47958">
    <property type="entry name" value="ATP-DEPENDENT RNA HELICASE DBP3"/>
    <property type="match status" value="1"/>
</dbReference>
<feature type="short sequence motif" description="Q motif" evidence="6">
    <location>
        <begin position="165"/>
        <end position="193"/>
    </location>
</feature>
<name>A0A2T9ZDN2_9FUNG</name>
<dbReference type="Gene3D" id="3.40.50.300">
    <property type="entry name" value="P-loop containing nucleotide triphosphate hydrolases"/>
    <property type="match status" value="3"/>
</dbReference>
<organism evidence="11 12">
    <name type="scientific">Smittium megazygosporum</name>
    <dbReference type="NCBI Taxonomy" id="133381"/>
    <lineage>
        <taxon>Eukaryota</taxon>
        <taxon>Fungi</taxon>
        <taxon>Fungi incertae sedis</taxon>
        <taxon>Zoopagomycota</taxon>
        <taxon>Kickxellomycotina</taxon>
        <taxon>Harpellomycetes</taxon>
        <taxon>Harpellales</taxon>
        <taxon>Legeriomycetaceae</taxon>
        <taxon>Smittium</taxon>
    </lineage>
</organism>
<evidence type="ECO:0000256" key="3">
    <source>
        <dbReference type="ARBA" id="ARBA00022801"/>
    </source>
</evidence>
<comment type="caution">
    <text evidence="11">The sequence shown here is derived from an EMBL/GenBank/DDBJ whole genome shotgun (WGS) entry which is preliminary data.</text>
</comment>
<dbReference type="InterPro" id="IPR027417">
    <property type="entry name" value="P-loop_NTPase"/>
</dbReference>
<evidence type="ECO:0000256" key="1">
    <source>
        <dbReference type="ARBA" id="ARBA00012552"/>
    </source>
</evidence>
<evidence type="ECO:0000256" key="5">
    <source>
        <dbReference type="ARBA" id="ARBA00022840"/>
    </source>
</evidence>
<dbReference type="InterPro" id="IPR014001">
    <property type="entry name" value="Helicase_ATP-bd"/>
</dbReference>
<evidence type="ECO:0000256" key="2">
    <source>
        <dbReference type="ARBA" id="ARBA00022741"/>
    </source>
</evidence>
<proteinExistence type="predicted"/>
<keyword evidence="7" id="KW-0175">Coiled coil</keyword>
<dbReference type="SMART" id="SM00490">
    <property type="entry name" value="HELICc"/>
    <property type="match status" value="1"/>
</dbReference>
<feature type="domain" description="Helicase C-terminal" evidence="9">
    <location>
        <begin position="347"/>
        <end position="507"/>
    </location>
</feature>
<keyword evidence="12" id="KW-1185">Reference proteome</keyword>
<dbReference type="GO" id="GO:0003724">
    <property type="term" value="F:RNA helicase activity"/>
    <property type="evidence" value="ECO:0007669"/>
    <property type="project" value="UniProtKB-EC"/>
</dbReference>
<dbReference type="InterPro" id="IPR014014">
    <property type="entry name" value="RNA_helicase_DEAD_Q_motif"/>
</dbReference>
<protein>
    <recommendedName>
        <fullName evidence="1">RNA helicase</fullName>
        <ecNumber evidence="1">3.6.4.13</ecNumber>
    </recommendedName>
</protein>
<evidence type="ECO:0000313" key="12">
    <source>
        <dbReference type="Proteomes" id="UP000245609"/>
    </source>
</evidence>
<dbReference type="Proteomes" id="UP000245609">
    <property type="component" value="Unassembled WGS sequence"/>
</dbReference>
<evidence type="ECO:0000256" key="4">
    <source>
        <dbReference type="ARBA" id="ARBA00022806"/>
    </source>
</evidence>
<feature type="domain" description="Helicase ATP-binding" evidence="8">
    <location>
        <begin position="172"/>
        <end position="362"/>
    </location>
</feature>
<dbReference type="STRING" id="133381.A0A2T9ZDN2"/>
<dbReference type="InterPro" id="IPR001650">
    <property type="entry name" value="Helicase_C-like"/>
</dbReference>
<dbReference type="GO" id="GO:0003676">
    <property type="term" value="F:nucleic acid binding"/>
    <property type="evidence" value="ECO:0007669"/>
    <property type="project" value="InterPro"/>
</dbReference>
<evidence type="ECO:0000256" key="6">
    <source>
        <dbReference type="PROSITE-ProRule" id="PRU00552"/>
    </source>
</evidence>
<dbReference type="PROSITE" id="PS51195">
    <property type="entry name" value="Q_MOTIF"/>
    <property type="match status" value="1"/>
</dbReference>
<dbReference type="EC" id="3.6.4.13" evidence="1"/>
<dbReference type="SUPFAM" id="SSF52540">
    <property type="entry name" value="P-loop containing nucleoside triphosphate hydrolases"/>
    <property type="match status" value="1"/>
</dbReference>
<dbReference type="PROSITE" id="PS51194">
    <property type="entry name" value="HELICASE_CTER"/>
    <property type="match status" value="1"/>
</dbReference>
<keyword evidence="4" id="KW-0347">Helicase</keyword>
<dbReference type="Pfam" id="PF00271">
    <property type="entry name" value="Helicase_C"/>
    <property type="match status" value="1"/>
</dbReference>
<dbReference type="GO" id="GO:0016787">
    <property type="term" value="F:hydrolase activity"/>
    <property type="evidence" value="ECO:0007669"/>
    <property type="project" value="UniProtKB-KW"/>
</dbReference>
<accession>A0A2T9ZDN2</accession>
<dbReference type="AlphaFoldDB" id="A0A2T9ZDN2"/>
<dbReference type="PROSITE" id="PS51192">
    <property type="entry name" value="HELICASE_ATP_BIND_1"/>
    <property type="match status" value="1"/>
</dbReference>
<evidence type="ECO:0000259" key="8">
    <source>
        <dbReference type="PROSITE" id="PS51192"/>
    </source>
</evidence>
<dbReference type="InterPro" id="IPR011545">
    <property type="entry name" value="DEAD/DEAH_box_helicase_dom"/>
</dbReference>
<dbReference type="GO" id="GO:0005524">
    <property type="term" value="F:ATP binding"/>
    <property type="evidence" value="ECO:0007669"/>
    <property type="project" value="UniProtKB-KW"/>
</dbReference>
<evidence type="ECO:0000256" key="7">
    <source>
        <dbReference type="SAM" id="Coils"/>
    </source>
</evidence>
<keyword evidence="2" id="KW-0547">Nucleotide-binding</keyword>
<dbReference type="OrthoDB" id="196131at2759"/>